<accession>A0A9W7E204</accession>
<dbReference type="Proteomes" id="UP001165082">
    <property type="component" value="Unassembled WGS sequence"/>
</dbReference>
<reference evidence="2" key="1">
    <citation type="submission" date="2022-07" db="EMBL/GenBank/DDBJ databases">
        <title>Genome analysis of Parmales, a sister group of diatoms, reveals the evolutionary specialization of diatoms from phago-mixotrophs to photoautotrophs.</title>
        <authorList>
            <person name="Ban H."/>
            <person name="Sato S."/>
            <person name="Yoshikawa S."/>
            <person name="Kazumasa Y."/>
            <person name="Nakamura Y."/>
            <person name="Ichinomiya M."/>
            <person name="Saitoh K."/>
            <person name="Sato N."/>
            <person name="Blanc-Mathieu R."/>
            <person name="Endo H."/>
            <person name="Kuwata A."/>
            <person name="Ogata H."/>
        </authorList>
    </citation>
    <scope>NUCLEOTIDE SEQUENCE</scope>
</reference>
<evidence type="ECO:0000313" key="2">
    <source>
        <dbReference type="EMBL" id="GMH62375.1"/>
    </source>
</evidence>
<evidence type="ECO:0000256" key="1">
    <source>
        <dbReference type="SAM" id="Phobius"/>
    </source>
</evidence>
<protein>
    <submittedName>
        <fullName evidence="2">Uncharacterized protein</fullName>
    </submittedName>
</protein>
<name>A0A9W7E204_9STRA</name>
<sequence length="151" mass="16473">MIMSTITEASGLIIGSLFWIGCNANPSNAGAGGPQVSQALINLCIMLFGELVLSDTIIAYLSHKFESRYVISIAHEWEGFRETQRRAIVGLVLIVTIISSSMILIIPPNLCLTSLMSAEEDWALTACPDITRNITNLLRVDAMFLTEWGGL</sequence>
<proteinExistence type="predicted"/>
<keyword evidence="1" id="KW-0472">Membrane</keyword>
<comment type="caution">
    <text evidence="2">The sequence shown here is derived from an EMBL/GenBank/DDBJ whole genome shotgun (WGS) entry which is preliminary data.</text>
</comment>
<feature type="transmembrane region" description="Helical" evidence="1">
    <location>
        <begin position="87"/>
        <end position="106"/>
    </location>
</feature>
<keyword evidence="1" id="KW-1133">Transmembrane helix</keyword>
<dbReference type="EMBL" id="BRXZ01003811">
    <property type="protein sequence ID" value="GMH62375.1"/>
    <property type="molecule type" value="Genomic_DNA"/>
</dbReference>
<keyword evidence="1" id="KW-0812">Transmembrane</keyword>
<organism evidence="2 3">
    <name type="scientific">Triparma retinervis</name>
    <dbReference type="NCBI Taxonomy" id="2557542"/>
    <lineage>
        <taxon>Eukaryota</taxon>
        <taxon>Sar</taxon>
        <taxon>Stramenopiles</taxon>
        <taxon>Ochrophyta</taxon>
        <taxon>Bolidophyceae</taxon>
        <taxon>Parmales</taxon>
        <taxon>Triparmaceae</taxon>
        <taxon>Triparma</taxon>
    </lineage>
</organism>
<gene>
    <name evidence="2" type="ORF">TrRE_jg9727</name>
</gene>
<dbReference type="AlphaFoldDB" id="A0A9W7E204"/>
<dbReference type="OrthoDB" id="229807at2759"/>
<evidence type="ECO:0000313" key="3">
    <source>
        <dbReference type="Proteomes" id="UP001165082"/>
    </source>
</evidence>
<keyword evidence="3" id="KW-1185">Reference proteome</keyword>